<keyword evidence="2" id="KW-1185">Reference proteome</keyword>
<proteinExistence type="predicted"/>
<dbReference type="OrthoDB" id="6299196at2759"/>
<evidence type="ECO:0000313" key="1">
    <source>
        <dbReference type="EMBL" id="KAF7258148.1"/>
    </source>
</evidence>
<reference evidence="1" key="1">
    <citation type="submission" date="2019-07" db="EMBL/GenBank/DDBJ databases">
        <title>Annotation for the trematode Paragonimus miyazaki's.</title>
        <authorList>
            <person name="Choi Y.-J."/>
        </authorList>
    </citation>
    <scope>NUCLEOTIDE SEQUENCE</scope>
    <source>
        <strain evidence="1">Japan</strain>
    </source>
</reference>
<evidence type="ECO:0000313" key="2">
    <source>
        <dbReference type="Proteomes" id="UP000822476"/>
    </source>
</evidence>
<protein>
    <submittedName>
        <fullName evidence="1">Uncharacterized protein</fullName>
    </submittedName>
</protein>
<organism evidence="1 2">
    <name type="scientific">Paragonimus skrjabini miyazakii</name>
    <dbReference type="NCBI Taxonomy" id="59628"/>
    <lineage>
        <taxon>Eukaryota</taxon>
        <taxon>Metazoa</taxon>
        <taxon>Spiralia</taxon>
        <taxon>Lophotrochozoa</taxon>
        <taxon>Platyhelminthes</taxon>
        <taxon>Trematoda</taxon>
        <taxon>Digenea</taxon>
        <taxon>Plagiorchiida</taxon>
        <taxon>Troglotremata</taxon>
        <taxon>Troglotrematidae</taxon>
        <taxon>Paragonimus</taxon>
    </lineage>
</organism>
<gene>
    <name evidence="1" type="ORF">EG68_05021</name>
</gene>
<name>A0A8S9Z2G9_9TREM</name>
<dbReference type="Proteomes" id="UP000822476">
    <property type="component" value="Unassembled WGS sequence"/>
</dbReference>
<sequence>MLGNYYTYFFPITTLVDSLLTIGECRPSHFCSIRNNSTIWVRFYFWSTVKSIDTTSFTVCHKVIGPQQYHELCTEDFTVQLMDDFEFTYYTEMNLHIDFPSALIGHWYTLVFNSTGSLWTFSSLVIGVTTN</sequence>
<accession>A0A8S9Z2G9</accession>
<comment type="caution">
    <text evidence="1">The sequence shown here is derived from an EMBL/GenBank/DDBJ whole genome shotgun (WGS) entry which is preliminary data.</text>
</comment>
<dbReference type="AlphaFoldDB" id="A0A8S9Z2G9"/>
<dbReference type="EMBL" id="JTDE01001913">
    <property type="protein sequence ID" value="KAF7258148.1"/>
    <property type="molecule type" value="Genomic_DNA"/>
</dbReference>